<organism evidence="2 3">
    <name type="scientific">Cryptosporangium aurantiacum</name>
    <dbReference type="NCBI Taxonomy" id="134849"/>
    <lineage>
        <taxon>Bacteria</taxon>
        <taxon>Bacillati</taxon>
        <taxon>Actinomycetota</taxon>
        <taxon>Actinomycetes</taxon>
        <taxon>Cryptosporangiales</taxon>
        <taxon>Cryptosporangiaceae</taxon>
        <taxon>Cryptosporangium</taxon>
    </lineage>
</organism>
<protein>
    <submittedName>
        <fullName evidence="2">Uncharacterized protein</fullName>
    </submittedName>
</protein>
<name>A0A1M7RKE8_9ACTN</name>
<accession>A0A1M7RKE8</accession>
<sequence>MRVRFARWLAASFLGTGALLGVLTVLLWRDQPGVLYPVLAATGFLVLTGILYSGPMAYVTISESQIRVATVGRWDSLALKPRDRIETGGGRLVVRRFGQAHRVPAYRRYAHPRDWDAMVKALAANGGLPR</sequence>
<dbReference type="RefSeq" id="WP_073263797.1">
    <property type="nucleotide sequence ID" value="NZ_FRCS01000017.1"/>
</dbReference>
<feature type="transmembrane region" description="Helical" evidence="1">
    <location>
        <begin position="7"/>
        <end position="28"/>
    </location>
</feature>
<proteinExistence type="predicted"/>
<dbReference type="STRING" id="134849.SAMN05443668_11714"/>
<keyword evidence="1" id="KW-0472">Membrane</keyword>
<dbReference type="AlphaFoldDB" id="A0A1M7RKE8"/>
<evidence type="ECO:0000256" key="1">
    <source>
        <dbReference type="SAM" id="Phobius"/>
    </source>
</evidence>
<feature type="transmembrane region" description="Helical" evidence="1">
    <location>
        <begin position="34"/>
        <end position="52"/>
    </location>
</feature>
<evidence type="ECO:0000313" key="2">
    <source>
        <dbReference type="EMBL" id="SHN46631.1"/>
    </source>
</evidence>
<gene>
    <name evidence="2" type="ORF">SAMN05443668_11714</name>
</gene>
<evidence type="ECO:0000313" key="3">
    <source>
        <dbReference type="Proteomes" id="UP000184440"/>
    </source>
</evidence>
<dbReference type="EMBL" id="FRCS01000017">
    <property type="protein sequence ID" value="SHN46631.1"/>
    <property type="molecule type" value="Genomic_DNA"/>
</dbReference>
<reference evidence="2 3" key="1">
    <citation type="submission" date="2016-11" db="EMBL/GenBank/DDBJ databases">
        <authorList>
            <person name="Jaros S."/>
            <person name="Januszkiewicz K."/>
            <person name="Wedrychowicz H."/>
        </authorList>
    </citation>
    <scope>NUCLEOTIDE SEQUENCE [LARGE SCALE GENOMIC DNA]</scope>
    <source>
        <strain evidence="2 3">DSM 46144</strain>
    </source>
</reference>
<keyword evidence="1" id="KW-0812">Transmembrane</keyword>
<dbReference type="Proteomes" id="UP000184440">
    <property type="component" value="Unassembled WGS sequence"/>
</dbReference>
<keyword evidence="3" id="KW-1185">Reference proteome</keyword>
<keyword evidence="1" id="KW-1133">Transmembrane helix</keyword>